<protein>
    <submittedName>
        <fullName evidence="2">Uncharacterized protein</fullName>
    </submittedName>
</protein>
<accession>A0A951U8R9</accession>
<gene>
    <name evidence="2" type="ORF">KME25_06515</name>
</gene>
<keyword evidence="1" id="KW-0175">Coiled coil</keyword>
<dbReference type="EMBL" id="JAHHIF010000006">
    <property type="protein sequence ID" value="MBW4544080.1"/>
    <property type="molecule type" value="Genomic_DNA"/>
</dbReference>
<sequence>MDIEKRLMEYYKRWNIEFPYEEQFLIFKNRIILVVDKSIGDYLANHKKIDEKFLYIYNLHQADEPIVKKSRSVPISSIGSPQKSPSTIPLPGRWFGDTHLYREIKKSNTPQELRFILQAFFWALEEDEGGKGSIPELLKGVRSLSEMTPSVSFNIVNRGGEIIIYPHGEEILDKEVVNYVISKLEKYPNAAKQFLQALNIYQSGDTAQFRNLLDNLRLALEQLCKEVLHNNKSLENQEKALKDWFKQKKLHPNINTLYSVQLQNYTKYQNDAVKHDEKYSVDEVEFMIYLTATFMRLVIQLANEDLTEVDSQDVV</sequence>
<evidence type="ECO:0000313" key="3">
    <source>
        <dbReference type="Proteomes" id="UP000753908"/>
    </source>
</evidence>
<feature type="coiled-coil region" evidence="1">
    <location>
        <begin position="206"/>
        <end position="237"/>
    </location>
</feature>
<evidence type="ECO:0000256" key="1">
    <source>
        <dbReference type="SAM" id="Coils"/>
    </source>
</evidence>
<dbReference type="Proteomes" id="UP000753908">
    <property type="component" value="Unassembled WGS sequence"/>
</dbReference>
<reference evidence="2" key="2">
    <citation type="journal article" date="2022" name="Microbiol. Resour. Announc.">
        <title>Metagenome Sequencing to Explore Phylogenomics of Terrestrial Cyanobacteria.</title>
        <authorList>
            <person name="Ward R.D."/>
            <person name="Stajich J.E."/>
            <person name="Johansen J.R."/>
            <person name="Huntemann M."/>
            <person name="Clum A."/>
            <person name="Foster B."/>
            <person name="Foster B."/>
            <person name="Roux S."/>
            <person name="Palaniappan K."/>
            <person name="Varghese N."/>
            <person name="Mukherjee S."/>
            <person name="Reddy T.B.K."/>
            <person name="Daum C."/>
            <person name="Copeland A."/>
            <person name="Chen I.A."/>
            <person name="Ivanova N.N."/>
            <person name="Kyrpides N.C."/>
            <person name="Shapiro N."/>
            <person name="Eloe-Fadrosh E.A."/>
            <person name="Pietrasiak N."/>
        </authorList>
    </citation>
    <scope>NUCLEOTIDE SEQUENCE</scope>
    <source>
        <strain evidence="2">CPER-KK1</strain>
    </source>
</reference>
<reference evidence="2" key="1">
    <citation type="submission" date="2021-05" db="EMBL/GenBank/DDBJ databases">
        <authorList>
            <person name="Pietrasiak N."/>
            <person name="Ward R."/>
            <person name="Stajich J.E."/>
            <person name="Kurbessoian T."/>
        </authorList>
    </citation>
    <scope>NUCLEOTIDE SEQUENCE</scope>
    <source>
        <strain evidence="2">CPER-KK1</strain>
    </source>
</reference>
<dbReference type="AlphaFoldDB" id="A0A951U8R9"/>
<name>A0A951U8R9_9CYAN</name>
<organism evidence="2 3">
    <name type="scientific">Symplocastrum torsivum CPER-KK1</name>
    <dbReference type="NCBI Taxonomy" id="450513"/>
    <lineage>
        <taxon>Bacteria</taxon>
        <taxon>Bacillati</taxon>
        <taxon>Cyanobacteriota</taxon>
        <taxon>Cyanophyceae</taxon>
        <taxon>Oscillatoriophycideae</taxon>
        <taxon>Oscillatoriales</taxon>
        <taxon>Microcoleaceae</taxon>
        <taxon>Symplocastrum</taxon>
    </lineage>
</organism>
<evidence type="ECO:0000313" key="2">
    <source>
        <dbReference type="EMBL" id="MBW4544080.1"/>
    </source>
</evidence>
<proteinExistence type="predicted"/>
<comment type="caution">
    <text evidence="2">The sequence shown here is derived from an EMBL/GenBank/DDBJ whole genome shotgun (WGS) entry which is preliminary data.</text>
</comment>